<dbReference type="Gene3D" id="3.10.20.440">
    <property type="entry name" value="2Fe-2S iron-sulphur cluster binding domain, sarcosine oxidase, alpha subunit, N-terminal domain"/>
    <property type="match status" value="1"/>
</dbReference>
<dbReference type="RefSeq" id="WP_121281453.1">
    <property type="nucleotide sequence ID" value="NZ_RBZV01000016.1"/>
</dbReference>
<evidence type="ECO:0000259" key="2">
    <source>
        <dbReference type="PROSITE" id="PS51085"/>
    </source>
</evidence>
<dbReference type="GO" id="GO:0016491">
    <property type="term" value="F:oxidoreductase activity"/>
    <property type="evidence" value="ECO:0007669"/>
    <property type="project" value="UniProtKB-KW"/>
</dbReference>
<feature type="domain" description="2Fe-2S ferredoxin-type" evidence="2">
    <location>
        <begin position="11"/>
        <end position="93"/>
    </location>
</feature>
<evidence type="ECO:0000313" key="3">
    <source>
        <dbReference type="EMBL" id="RKP43838.1"/>
    </source>
</evidence>
<dbReference type="SUPFAM" id="SSF54292">
    <property type="entry name" value="2Fe-2S ferredoxin-like"/>
    <property type="match status" value="1"/>
</dbReference>
<dbReference type="Pfam" id="PF13510">
    <property type="entry name" value="Fer2_4"/>
    <property type="match status" value="1"/>
</dbReference>
<name>A0A494WZ78_9BURK</name>
<dbReference type="AlphaFoldDB" id="A0A494WZ78"/>
<evidence type="ECO:0000313" key="4">
    <source>
        <dbReference type="Proteomes" id="UP000280434"/>
    </source>
</evidence>
<dbReference type="GO" id="GO:0051536">
    <property type="term" value="F:iron-sulfur cluster binding"/>
    <property type="evidence" value="ECO:0007669"/>
    <property type="project" value="InterPro"/>
</dbReference>
<gene>
    <name evidence="3" type="ORF">D7S89_24460</name>
</gene>
<keyword evidence="4" id="KW-1185">Reference proteome</keyword>
<dbReference type="Proteomes" id="UP000280434">
    <property type="component" value="Unassembled WGS sequence"/>
</dbReference>
<accession>A0A494WZ78</accession>
<dbReference type="InterPro" id="IPR001041">
    <property type="entry name" value="2Fe-2S_ferredoxin-type"/>
</dbReference>
<dbReference type="EMBL" id="RBZV01000016">
    <property type="protein sequence ID" value="RKP43838.1"/>
    <property type="molecule type" value="Genomic_DNA"/>
</dbReference>
<dbReference type="PROSITE" id="PS51085">
    <property type="entry name" value="2FE2S_FER_2"/>
    <property type="match status" value="1"/>
</dbReference>
<comment type="caution">
    <text evidence="3">The sequence shown here is derived from an EMBL/GenBank/DDBJ whole genome shotgun (WGS) entry which is preliminary data.</text>
</comment>
<proteinExistence type="predicted"/>
<keyword evidence="1" id="KW-0560">Oxidoreductase</keyword>
<protein>
    <submittedName>
        <fullName evidence="3">(2Fe-2S)-binding protein</fullName>
    </submittedName>
</protein>
<organism evidence="3 4">
    <name type="scientific">Trinickia fusca</name>
    <dbReference type="NCBI Taxonomy" id="2419777"/>
    <lineage>
        <taxon>Bacteria</taxon>
        <taxon>Pseudomonadati</taxon>
        <taxon>Pseudomonadota</taxon>
        <taxon>Betaproteobacteria</taxon>
        <taxon>Burkholderiales</taxon>
        <taxon>Burkholderiaceae</taxon>
        <taxon>Trinickia</taxon>
    </lineage>
</organism>
<dbReference type="InterPro" id="IPR042204">
    <property type="entry name" value="2Fe-2S-bd_N"/>
</dbReference>
<dbReference type="OrthoDB" id="573392at2"/>
<evidence type="ECO:0000256" key="1">
    <source>
        <dbReference type="ARBA" id="ARBA00023002"/>
    </source>
</evidence>
<dbReference type="InterPro" id="IPR036010">
    <property type="entry name" value="2Fe-2S_ferredoxin-like_sf"/>
</dbReference>
<sequence>MALEHEPDRTERVSVTVDGKTLDLPAYTTVTAALVVANGLCGTRTSVSGEPRTALCGMGICQECRVCIDGRMHVLACQTICRDGMTIDTDTERAR</sequence>
<reference evidence="3 4" key="1">
    <citation type="submission" date="2018-10" db="EMBL/GenBank/DDBJ databases">
        <title>Paraburkholderia sp. 7MK8-2, isolated from soil.</title>
        <authorList>
            <person name="Gao Z.-H."/>
            <person name="Qiu L.-H."/>
        </authorList>
    </citation>
    <scope>NUCLEOTIDE SEQUENCE [LARGE SCALE GENOMIC DNA]</scope>
    <source>
        <strain evidence="3 4">7MK8-2</strain>
    </source>
</reference>